<protein>
    <recommendedName>
        <fullName evidence="3">histidinol-phosphate transaminase</fullName>
        <ecNumber evidence="3">2.6.1.9</ecNumber>
    </recommendedName>
</protein>
<dbReference type="PANTHER" id="PTHR43643:SF6">
    <property type="entry name" value="HISTIDINOL-PHOSPHATE AMINOTRANSFERASE"/>
    <property type="match status" value="1"/>
</dbReference>
<dbReference type="InterPro" id="IPR015422">
    <property type="entry name" value="PyrdxlP-dep_Trfase_small"/>
</dbReference>
<evidence type="ECO:0000256" key="4">
    <source>
        <dbReference type="ARBA" id="ARBA00022576"/>
    </source>
</evidence>
<evidence type="ECO:0000256" key="9">
    <source>
        <dbReference type="ARBA" id="ARBA00047481"/>
    </source>
</evidence>
<evidence type="ECO:0000256" key="6">
    <source>
        <dbReference type="ARBA" id="ARBA00022679"/>
    </source>
</evidence>
<dbReference type="InterPro" id="IPR004839">
    <property type="entry name" value="Aminotransferase_I/II_large"/>
</dbReference>
<dbReference type="EMBL" id="CP000812">
    <property type="protein sequence ID" value="ABV33801.1"/>
    <property type="molecule type" value="Genomic_DNA"/>
</dbReference>
<keyword evidence="4 11" id="KW-0032">Aminotransferase</keyword>
<dbReference type="GO" id="GO:0004400">
    <property type="term" value="F:histidinol-phosphate transaminase activity"/>
    <property type="evidence" value="ECO:0007669"/>
    <property type="project" value="UniProtKB-EC"/>
</dbReference>
<dbReference type="Proteomes" id="UP000002016">
    <property type="component" value="Chromosome"/>
</dbReference>
<dbReference type="AlphaFoldDB" id="A8F6L7"/>
<dbReference type="eggNOG" id="COG0079">
    <property type="taxonomic scope" value="Bacteria"/>
</dbReference>
<evidence type="ECO:0000313" key="11">
    <source>
        <dbReference type="EMBL" id="ABV33801.1"/>
    </source>
</evidence>
<dbReference type="Gene3D" id="3.40.640.10">
    <property type="entry name" value="Type I PLP-dependent aspartate aminotransferase-like (Major domain)"/>
    <property type="match status" value="1"/>
</dbReference>
<dbReference type="Gene3D" id="3.90.1150.10">
    <property type="entry name" value="Aspartate Aminotransferase, domain 1"/>
    <property type="match status" value="1"/>
</dbReference>
<keyword evidence="8" id="KW-0368">Histidine biosynthesis</keyword>
<dbReference type="RefSeq" id="WP_012003277.1">
    <property type="nucleotide sequence ID" value="NC_009828.1"/>
</dbReference>
<dbReference type="OrthoDB" id="9813612at2"/>
<evidence type="ECO:0000256" key="3">
    <source>
        <dbReference type="ARBA" id="ARBA00012748"/>
    </source>
</evidence>
<dbReference type="GO" id="GO:0030170">
    <property type="term" value="F:pyridoxal phosphate binding"/>
    <property type="evidence" value="ECO:0007669"/>
    <property type="project" value="InterPro"/>
</dbReference>
<evidence type="ECO:0000256" key="2">
    <source>
        <dbReference type="ARBA" id="ARBA00007970"/>
    </source>
</evidence>
<dbReference type="KEGG" id="tle:Tlet_1241"/>
<name>A8F6L7_PSELT</name>
<evidence type="ECO:0000256" key="7">
    <source>
        <dbReference type="ARBA" id="ARBA00022898"/>
    </source>
</evidence>
<comment type="pathway">
    <text evidence="1">Amino-acid biosynthesis; L-histidine biosynthesis; L-histidine from 5-phospho-alpha-D-ribose 1-diphosphate: step 7/9.</text>
</comment>
<dbReference type="InterPro" id="IPR050106">
    <property type="entry name" value="HistidinolP_aminotransfase"/>
</dbReference>
<evidence type="ECO:0000256" key="1">
    <source>
        <dbReference type="ARBA" id="ARBA00005011"/>
    </source>
</evidence>
<organism evidence="11 12">
    <name type="scientific">Pseudothermotoga lettingae (strain ATCC BAA-301 / DSM 14385 / NBRC 107922 / TMO)</name>
    <name type="common">Thermotoga lettingae</name>
    <dbReference type="NCBI Taxonomy" id="416591"/>
    <lineage>
        <taxon>Bacteria</taxon>
        <taxon>Thermotogati</taxon>
        <taxon>Thermotogota</taxon>
        <taxon>Thermotogae</taxon>
        <taxon>Thermotogales</taxon>
        <taxon>Thermotogaceae</taxon>
        <taxon>Pseudothermotoga</taxon>
    </lineage>
</organism>
<comment type="catalytic activity">
    <reaction evidence="9">
        <text>L-histidinol phosphate + 2-oxoglutarate = 3-(imidazol-4-yl)-2-oxopropyl phosphate + L-glutamate</text>
        <dbReference type="Rhea" id="RHEA:23744"/>
        <dbReference type="ChEBI" id="CHEBI:16810"/>
        <dbReference type="ChEBI" id="CHEBI:29985"/>
        <dbReference type="ChEBI" id="CHEBI:57766"/>
        <dbReference type="ChEBI" id="CHEBI:57980"/>
        <dbReference type="EC" id="2.6.1.9"/>
    </reaction>
</comment>
<feature type="domain" description="Aminotransferase class I/classII large" evidence="10">
    <location>
        <begin position="40"/>
        <end position="332"/>
    </location>
</feature>
<dbReference type="NCBIfam" id="NF006225">
    <property type="entry name" value="PRK08354.1"/>
    <property type="match status" value="1"/>
</dbReference>
<evidence type="ECO:0000256" key="8">
    <source>
        <dbReference type="ARBA" id="ARBA00023102"/>
    </source>
</evidence>
<dbReference type="SUPFAM" id="SSF53383">
    <property type="entry name" value="PLP-dependent transferases"/>
    <property type="match status" value="1"/>
</dbReference>
<dbReference type="HOGENOM" id="CLU_017584_3_2_0"/>
<dbReference type="CDD" id="cd00609">
    <property type="entry name" value="AAT_like"/>
    <property type="match status" value="1"/>
</dbReference>
<sequence>MKIFHGGINREEFTDFSISVNPIKPPFFEKLFSNKLVEYCGKYTYIEQLEEKFAKRYGENTVILAGATEALQIIGFTLMEDSEVIIPIPSYGEYARIASFKAHRIHFVDILDYKNRKLDYSILENYIKDLKRKNRSGKNTVIILGNPNNPTGYYEKNIASFVDRNIDERTTLVIDEAFVDFIPEKDRVDLSDFENTILIRTFTKFYSIPGIRAGYVKSKNFKSLFESYRSPWAVGAMGYLFLETLLREDIYALNRFEKNTVEYTERERKKFEDFTYFISNTNYFVAEIGDVEKFLQILHHNKMHVRTMYDFKMSKFVRIGLKDEQSNEKLLNLLRDWRESYGLHSRLYR</sequence>
<gene>
    <name evidence="11" type="ordered locus">Tlet_1241</name>
</gene>
<keyword evidence="5" id="KW-0028">Amino-acid biosynthesis</keyword>
<dbReference type="GO" id="GO:0000105">
    <property type="term" value="P:L-histidine biosynthetic process"/>
    <property type="evidence" value="ECO:0007669"/>
    <property type="project" value="UniProtKB-KW"/>
</dbReference>
<accession>A8F6L7</accession>
<dbReference type="PANTHER" id="PTHR43643">
    <property type="entry name" value="HISTIDINOL-PHOSPHATE AMINOTRANSFERASE 2"/>
    <property type="match status" value="1"/>
</dbReference>
<dbReference type="EC" id="2.6.1.9" evidence="3"/>
<evidence type="ECO:0000313" key="12">
    <source>
        <dbReference type="Proteomes" id="UP000002016"/>
    </source>
</evidence>
<keyword evidence="12" id="KW-1185">Reference proteome</keyword>
<comment type="similarity">
    <text evidence="2">Belongs to the class-II pyridoxal-phosphate-dependent aminotransferase family. Histidinol-phosphate aminotransferase subfamily.</text>
</comment>
<reference evidence="11 12" key="1">
    <citation type="submission" date="2007-08" db="EMBL/GenBank/DDBJ databases">
        <title>Complete sequence of Thermotoga lettingae TMO.</title>
        <authorList>
            <consortium name="US DOE Joint Genome Institute"/>
            <person name="Copeland A."/>
            <person name="Lucas S."/>
            <person name="Lapidus A."/>
            <person name="Barry K."/>
            <person name="Glavina del Rio T."/>
            <person name="Dalin E."/>
            <person name="Tice H."/>
            <person name="Pitluck S."/>
            <person name="Foster B."/>
            <person name="Bruce D."/>
            <person name="Schmutz J."/>
            <person name="Larimer F."/>
            <person name="Land M."/>
            <person name="Hauser L."/>
            <person name="Kyrpides N."/>
            <person name="Mikhailova N."/>
            <person name="Nelson K."/>
            <person name="Gogarten J.P."/>
            <person name="Noll K."/>
            <person name="Richardson P."/>
        </authorList>
    </citation>
    <scope>NUCLEOTIDE SEQUENCE [LARGE SCALE GENOMIC DNA]</scope>
    <source>
        <strain evidence="12">ATCC BAA-301 / DSM 14385 / NBRC 107922 / TMO</strain>
    </source>
</reference>
<dbReference type="InterPro" id="IPR015421">
    <property type="entry name" value="PyrdxlP-dep_Trfase_major"/>
</dbReference>
<reference evidence="11 12" key="2">
    <citation type="journal article" date="2009" name="Proc. Natl. Acad. Sci. U.S.A.">
        <title>On the chimeric nature, thermophilic origin, and phylogenetic placement of the Thermotogales.</title>
        <authorList>
            <person name="Zhaxybayeva O."/>
            <person name="Swithers K.S."/>
            <person name="Lapierre P."/>
            <person name="Fournier G.P."/>
            <person name="Bickhart D.M."/>
            <person name="DeBoy R.T."/>
            <person name="Nelson K.E."/>
            <person name="Nesbo C.L."/>
            <person name="Doolittle W.F."/>
            <person name="Gogarten J.P."/>
            <person name="Noll K.M."/>
        </authorList>
    </citation>
    <scope>NUCLEOTIDE SEQUENCE [LARGE SCALE GENOMIC DNA]</scope>
    <source>
        <strain evidence="12">ATCC BAA-301 / DSM 14385 / NBRC 107922 / TMO</strain>
    </source>
</reference>
<dbReference type="STRING" id="416591.Tlet_1241"/>
<evidence type="ECO:0000256" key="5">
    <source>
        <dbReference type="ARBA" id="ARBA00022605"/>
    </source>
</evidence>
<dbReference type="InterPro" id="IPR015424">
    <property type="entry name" value="PyrdxlP-dep_Trfase"/>
</dbReference>
<dbReference type="Pfam" id="PF00155">
    <property type="entry name" value="Aminotran_1_2"/>
    <property type="match status" value="1"/>
</dbReference>
<keyword evidence="6 11" id="KW-0808">Transferase</keyword>
<evidence type="ECO:0000259" key="10">
    <source>
        <dbReference type="Pfam" id="PF00155"/>
    </source>
</evidence>
<keyword evidence="7" id="KW-0663">Pyridoxal phosphate</keyword>
<proteinExistence type="inferred from homology"/>